<dbReference type="Proteomes" id="UP000499080">
    <property type="component" value="Unassembled WGS sequence"/>
</dbReference>
<keyword evidence="2" id="KW-1185">Reference proteome</keyword>
<dbReference type="EMBL" id="BGPR01023441">
    <property type="protein sequence ID" value="GBN90621.1"/>
    <property type="molecule type" value="Genomic_DNA"/>
</dbReference>
<dbReference type="OrthoDB" id="6432497at2759"/>
<protein>
    <submittedName>
        <fullName evidence="1">Uncharacterized protein</fullName>
    </submittedName>
</protein>
<reference evidence="1 2" key="1">
    <citation type="journal article" date="2019" name="Sci. Rep.">
        <title>Orb-weaving spider Araneus ventricosus genome elucidates the spidroin gene catalogue.</title>
        <authorList>
            <person name="Kono N."/>
            <person name="Nakamura H."/>
            <person name="Ohtoshi R."/>
            <person name="Moran D.A.P."/>
            <person name="Shinohara A."/>
            <person name="Yoshida Y."/>
            <person name="Fujiwara M."/>
            <person name="Mori M."/>
            <person name="Tomita M."/>
            <person name="Arakawa K."/>
        </authorList>
    </citation>
    <scope>NUCLEOTIDE SEQUENCE [LARGE SCALE GENOMIC DNA]</scope>
</reference>
<evidence type="ECO:0000313" key="2">
    <source>
        <dbReference type="Proteomes" id="UP000499080"/>
    </source>
</evidence>
<accession>A0A4Y2SRT9</accession>
<sequence>MQRDGGRSLSSVKTDLTCHQADWFDALPLILLGIRTVLREDLNFTATELIYGSSLRQTARIYAPRNLETCSHVFLLRYPFKKALQTPYEGPFKVVRRLTKDLNVLVKAQERLISMDRSKPVFFLYASDHREEESEVSLP</sequence>
<dbReference type="PANTHER" id="PTHR38681">
    <property type="entry name" value="RETROVIRUS-RELATED POL POLYPROTEIN FROM TRANSPOSON 412-LIKE PROTEIN-RELATED"/>
    <property type="match status" value="1"/>
</dbReference>
<comment type="caution">
    <text evidence="1">The sequence shown here is derived from an EMBL/GenBank/DDBJ whole genome shotgun (WGS) entry which is preliminary data.</text>
</comment>
<dbReference type="PANTHER" id="PTHR38681:SF1">
    <property type="entry name" value="RETROVIRUS-RELATED POL POLYPROTEIN FROM TRANSPOSON 412-LIKE PROTEIN"/>
    <property type="match status" value="1"/>
</dbReference>
<evidence type="ECO:0000313" key="1">
    <source>
        <dbReference type="EMBL" id="GBN90621.1"/>
    </source>
</evidence>
<organism evidence="1 2">
    <name type="scientific">Araneus ventricosus</name>
    <name type="common">Orbweaver spider</name>
    <name type="synonym">Epeira ventricosa</name>
    <dbReference type="NCBI Taxonomy" id="182803"/>
    <lineage>
        <taxon>Eukaryota</taxon>
        <taxon>Metazoa</taxon>
        <taxon>Ecdysozoa</taxon>
        <taxon>Arthropoda</taxon>
        <taxon>Chelicerata</taxon>
        <taxon>Arachnida</taxon>
        <taxon>Araneae</taxon>
        <taxon>Araneomorphae</taxon>
        <taxon>Entelegynae</taxon>
        <taxon>Araneoidea</taxon>
        <taxon>Araneidae</taxon>
        <taxon>Araneus</taxon>
    </lineage>
</organism>
<name>A0A4Y2SRT9_ARAVE</name>
<gene>
    <name evidence="1" type="ORF">AVEN_189760_1</name>
</gene>
<dbReference type="AlphaFoldDB" id="A0A4Y2SRT9"/>
<proteinExistence type="predicted"/>